<accession>A0A7W9PVY2</accession>
<keyword evidence="5 8" id="KW-1133">Transmembrane helix</keyword>
<evidence type="ECO:0000256" key="7">
    <source>
        <dbReference type="SAM" id="MobiDB-lite"/>
    </source>
</evidence>
<dbReference type="PANTHER" id="PTHR33406:SF11">
    <property type="entry name" value="MEMBRANE PROTEIN SCO6666-RELATED"/>
    <property type="match status" value="1"/>
</dbReference>
<keyword evidence="6 8" id="KW-0472">Membrane</keyword>
<feature type="transmembrane region" description="Helical" evidence="8">
    <location>
        <begin position="205"/>
        <end position="225"/>
    </location>
</feature>
<feature type="transmembrane region" description="Helical" evidence="8">
    <location>
        <begin position="178"/>
        <end position="198"/>
    </location>
</feature>
<keyword evidence="4 8" id="KW-0812">Transmembrane</keyword>
<dbReference type="SUPFAM" id="SSF82866">
    <property type="entry name" value="Multidrug efflux transporter AcrB transmembrane domain"/>
    <property type="match status" value="2"/>
</dbReference>
<dbReference type="InterPro" id="IPR050545">
    <property type="entry name" value="Mycobact_MmpL"/>
</dbReference>
<feature type="compositionally biased region" description="Basic and acidic residues" evidence="7">
    <location>
        <begin position="341"/>
        <end position="370"/>
    </location>
</feature>
<comment type="caution">
    <text evidence="10">The sequence shown here is derived from an EMBL/GenBank/DDBJ whole genome shotgun (WGS) entry which is preliminary data.</text>
</comment>
<dbReference type="GO" id="GO:0005886">
    <property type="term" value="C:plasma membrane"/>
    <property type="evidence" value="ECO:0007669"/>
    <property type="project" value="UniProtKB-SubCell"/>
</dbReference>
<feature type="compositionally biased region" description="Basic and acidic residues" evidence="7">
    <location>
        <begin position="378"/>
        <end position="390"/>
    </location>
</feature>
<dbReference type="PANTHER" id="PTHR33406">
    <property type="entry name" value="MEMBRANE PROTEIN MJ1562-RELATED"/>
    <property type="match status" value="1"/>
</dbReference>
<evidence type="ECO:0000256" key="1">
    <source>
        <dbReference type="ARBA" id="ARBA00004651"/>
    </source>
</evidence>
<keyword evidence="3" id="KW-1003">Cell membrane</keyword>
<feature type="domain" description="SSD" evidence="9">
    <location>
        <begin position="193"/>
        <end position="327"/>
    </location>
</feature>
<feature type="transmembrane region" description="Helical" evidence="8">
    <location>
        <begin position="231"/>
        <end position="249"/>
    </location>
</feature>
<proteinExistence type="inferred from homology"/>
<evidence type="ECO:0000256" key="5">
    <source>
        <dbReference type="ARBA" id="ARBA00022989"/>
    </source>
</evidence>
<dbReference type="InterPro" id="IPR004869">
    <property type="entry name" value="MMPL_dom"/>
</dbReference>
<dbReference type="AlphaFoldDB" id="A0A7W9PVY2"/>
<feature type="compositionally biased region" description="Gly residues" evidence="7">
    <location>
        <begin position="391"/>
        <end position="407"/>
    </location>
</feature>
<evidence type="ECO:0000259" key="9">
    <source>
        <dbReference type="PROSITE" id="PS50156"/>
    </source>
</evidence>
<evidence type="ECO:0000256" key="8">
    <source>
        <dbReference type="SAM" id="Phobius"/>
    </source>
</evidence>
<sequence length="806" mass="82625">MASLLHRLGRGSFRHRRAVLAAWLLALTAVITCVIAFGGTTDDEFTVPGSPAQTAMDTLKKELPSAAGTSAQIVFVAPAGHHITEPRYARAVSATMAEAGKAPQVVGVTDPVQGKVISPDRTTALGQVRYQVTRAGLHDDSLTSLEGTTRPARDAGLTVRVGGSAYGSGKSTGHSKELMGAAVALLVLTITFGSLFAAGMPLLTAVTGVAVTLLGLSALTGVLTISGTASSLASMLGLAVGIDYALFILSRHRSQLAGGMGTEESAARATATAGSAVVFAGLTVIIALCGLAVVRIPFLTVMGVGGAAAVLVAVGVSTTLLPALMGFAGERLRPRPGSRAARREQAAHGEQATHREQATHHEQAIHHEQAGRPGQSAHGDEGQRGEHREGSGGAGGAGGSGGHGARGTMGERWGRIAVRRPLLTLSAVLIGLLAVAVPARDLQLALPDNGSAPAGSGQRQAYDLVSEKFGPGFNGPLLVLADTSRAGNPRAATATLVQDLKAADGVAAVGEPQGIGHGDAALIQVVPDSGPSDDETEELVERIRDEATGWQQETGAKVSVTGTTAVNIDVSARLASSLLPFALVVVGLSLLLLLLVFRSVVVPLKASVGFLLSVGATFGAVVAVFQWGWLASALGVAETGPVVSILPILVMAVLFGLAMDYEVFMVSRMREAHAHGATPREAVLAGSRHASRVVTAAALIMFAVFASFVPGGSTMLKPIAFALAVGVLIDAFLVRMTLVPAVLALVGRAGWWLPKWLDRLLPDLDIEGERLAADAGKGGSDRDGPGLPVAIGGAFTQDRPRQDGRR</sequence>
<evidence type="ECO:0000313" key="11">
    <source>
        <dbReference type="Proteomes" id="UP000585836"/>
    </source>
</evidence>
<feature type="transmembrane region" description="Helical" evidence="8">
    <location>
        <begin position="719"/>
        <end position="746"/>
    </location>
</feature>
<protein>
    <submittedName>
        <fullName evidence="10">RND superfamily putative drug exporter</fullName>
    </submittedName>
</protein>
<feature type="region of interest" description="Disordered" evidence="7">
    <location>
        <begin position="332"/>
        <end position="408"/>
    </location>
</feature>
<dbReference type="InterPro" id="IPR000731">
    <property type="entry name" value="SSD"/>
</dbReference>
<dbReference type="RefSeq" id="WP_184967561.1">
    <property type="nucleotide sequence ID" value="NZ_JACHJK010000007.1"/>
</dbReference>
<gene>
    <name evidence="10" type="ORF">FHS34_004201</name>
</gene>
<dbReference type="Proteomes" id="UP000585836">
    <property type="component" value="Unassembled WGS sequence"/>
</dbReference>
<feature type="transmembrane region" description="Helical" evidence="8">
    <location>
        <begin position="306"/>
        <end position="329"/>
    </location>
</feature>
<feature type="transmembrane region" description="Helical" evidence="8">
    <location>
        <begin position="693"/>
        <end position="713"/>
    </location>
</feature>
<comment type="similarity">
    <text evidence="2">Belongs to the resistance-nodulation-cell division (RND) (TC 2.A.6) family. MmpL subfamily.</text>
</comment>
<evidence type="ECO:0000313" key="10">
    <source>
        <dbReference type="EMBL" id="MBB5928731.1"/>
    </source>
</evidence>
<evidence type="ECO:0000256" key="2">
    <source>
        <dbReference type="ARBA" id="ARBA00010157"/>
    </source>
</evidence>
<organism evidence="10 11">
    <name type="scientific">Streptomyces echinatus</name>
    <dbReference type="NCBI Taxonomy" id="67293"/>
    <lineage>
        <taxon>Bacteria</taxon>
        <taxon>Bacillati</taxon>
        <taxon>Actinomycetota</taxon>
        <taxon>Actinomycetes</taxon>
        <taxon>Kitasatosporales</taxon>
        <taxon>Streptomycetaceae</taxon>
        <taxon>Streptomyces</taxon>
    </lineage>
</organism>
<evidence type="ECO:0000256" key="3">
    <source>
        <dbReference type="ARBA" id="ARBA00022475"/>
    </source>
</evidence>
<dbReference type="Pfam" id="PF03176">
    <property type="entry name" value="MMPL"/>
    <property type="match status" value="2"/>
</dbReference>
<dbReference type="EMBL" id="JACHJK010000007">
    <property type="protein sequence ID" value="MBB5928731.1"/>
    <property type="molecule type" value="Genomic_DNA"/>
</dbReference>
<feature type="transmembrane region" description="Helical" evidence="8">
    <location>
        <begin position="578"/>
        <end position="597"/>
    </location>
</feature>
<reference evidence="10 11" key="1">
    <citation type="submission" date="2020-08" db="EMBL/GenBank/DDBJ databases">
        <title>Genomic Encyclopedia of Type Strains, Phase III (KMG-III): the genomes of soil and plant-associated and newly described type strains.</title>
        <authorList>
            <person name="Whitman W."/>
        </authorList>
    </citation>
    <scope>NUCLEOTIDE SEQUENCE [LARGE SCALE GENOMIC DNA]</scope>
    <source>
        <strain evidence="10 11">CECT 3313</strain>
    </source>
</reference>
<keyword evidence="11" id="KW-1185">Reference proteome</keyword>
<feature type="transmembrane region" description="Helical" evidence="8">
    <location>
        <begin position="422"/>
        <end position="439"/>
    </location>
</feature>
<feature type="transmembrane region" description="Helical" evidence="8">
    <location>
        <begin position="642"/>
        <end position="661"/>
    </location>
</feature>
<feature type="region of interest" description="Disordered" evidence="7">
    <location>
        <begin position="774"/>
        <end position="806"/>
    </location>
</feature>
<name>A0A7W9PVY2_9ACTN</name>
<comment type="subcellular location">
    <subcellularLocation>
        <location evidence="1">Cell membrane</location>
        <topology evidence="1">Multi-pass membrane protein</topology>
    </subcellularLocation>
</comment>
<evidence type="ECO:0000256" key="4">
    <source>
        <dbReference type="ARBA" id="ARBA00022692"/>
    </source>
</evidence>
<dbReference type="PROSITE" id="PS50156">
    <property type="entry name" value="SSD"/>
    <property type="match status" value="1"/>
</dbReference>
<evidence type="ECO:0000256" key="6">
    <source>
        <dbReference type="ARBA" id="ARBA00023136"/>
    </source>
</evidence>
<dbReference type="Gene3D" id="1.20.1640.10">
    <property type="entry name" value="Multidrug efflux transporter AcrB transmembrane domain"/>
    <property type="match status" value="2"/>
</dbReference>
<feature type="transmembrane region" description="Helical" evidence="8">
    <location>
        <begin position="270"/>
        <end position="294"/>
    </location>
</feature>
<feature type="transmembrane region" description="Helical" evidence="8">
    <location>
        <begin position="609"/>
        <end position="630"/>
    </location>
</feature>